<evidence type="ECO:0000259" key="3">
    <source>
        <dbReference type="Pfam" id="PF08241"/>
    </source>
</evidence>
<keyword evidence="1 5" id="KW-0489">Methyltransferase</keyword>
<dbReference type="GeneID" id="54361508"/>
<reference evidence="5" key="2">
    <citation type="submission" date="2020-04" db="EMBL/GenBank/DDBJ databases">
        <authorList>
            <consortium name="NCBI Genome Project"/>
        </authorList>
    </citation>
    <scope>NUCLEOTIDE SEQUENCE</scope>
    <source>
        <strain evidence="5">CBS 342.82</strain>
    </source>
</reference>
<feature type="domain" description="Methyltransferase type 11" evidence="3">
    <location>
        <begin position="51"/>
        <end position="141"/>
    </location>
</feature>
<sequence length="233" mass="26221">MADTSRGEGYEQEHVHEVYEQIASHFSSTRYKPWPIIERFLKGLPDGSVGLDVGCGNGKYLAVNPNVFILGSDRSSNLVSIAKQHQPHSVLVADILDLPHAPHAFDFAISIAVVHHLSTSERRVDAVRSILDILKPGGQVLVYVWALEQENSRRGWSEKDNQDVMVPWVTRGSKKADSSSQGQSTGHDKTYHRYYHLYRKNEIEEDLVAAGGKVIESGYEKDNWWAIAIRDKE</sequence>
<dbReference type="Gene3D" id="3.40.50.150">
    <property type="entry name" value="Vaccinia Virus protein VP39"/>
    <property type="match status" value="1"/>
</dbReference>
<protein>
    <submittedName>
        <fullName evidence="5">S-adenosyl-L-methionine-dependent methyltransferase</fullName>
    </submittedName>
</protein>
<dbReference type="InterPro" id="IPR029063">
    <property type="entry name" value="SAM-dependent_MTases_sf"/>
</dbReference>
<dbReference type="PANTHER" id="PTHR13069:SF21">
    <property type="entry name" value="ALKYLATED DNA REPAIR PROTEIN ALKB HOMOLOG 8"/>
    <property type="match status" value="1"/>
</dbReference>
<dbReference type="SUPFAM" id="SSF53335">
    <property type="entry name" value="S-adenosyl-L-methionine-dependent methyltransferases"/>
    <property type="match status" value="1"/>
</dbReference>
<evidence type="ECO:0000256" key="2">
    <source>
        <dbReference type="ARBA" id="ARBA00022679"/>
    </source>
</evidence>
<dbReference type="FunFam" id="3.40.50.150:FF:000219">
    <property type="entry name" value="tRNA (Carboxymethyluridine(34)-5-O)-methyltransferase"/>
    <property type="match status" value="1"/>
</dbReference>
<dbReference type="GO" id="GO:0005737">
    <property type="term" value="C:cytoplasm"/>
    <property type="evidence" value="ECO:0007669"/>
    <property type="project" value="TreeGrafter"/>
</dbReference>
<dbReference type="GO" id="GO:0002098">
    <property type="term" value="P:tRNA wobble uridine modification"/>
    <property type="evidence" value="ECO:0007669"/>
    <property type="project" value="TreeGrafter"/>
</dbReference>
<dbReference type="GO" id="GO:0106335">
    <property type="term" value="F:tRNA (5-carboxymethyluridine(34)-5-O)-methyltransferase activity"/>
    <property type="evidence" value="ECO:0007669"/>
    <property type="project" value="TreeGrafter"/>
</dbReference>
<dbReference type="InterPro" id="IPR013216">
    <property type="entry name" value="Methyltransf_11"/>
</dbReference>
<dbReference type="PANTHER" id="PTHR13069">
    <property type="entry name" value="ALKYLATED DNA REPAIR PROTEIN ALKB HOMOLOG 8"/>
    <property type="match status" value="1"/>
</dbReference>
<dbReference type="OrthoDB" id="271595at2759"/>
<keyword evidence="2" id="KW-0808">Transferase</keyword>
<proteinExistence type="predicted"/>
<dbReference type="RefSeq" id="XP_033464479.1">
    <property type="nucleotide sequence ID" value="XM_033603708.1"/>
</dbReference>
<dbReference type="CDD" id="cd02440">
    <property type="entry name" value="AdoMet_MTases"/>
    <property type="match status" value="1"/>
</dbReference>
<evidence type="ECO:0000313" key="4">
    <source>
        <dbReference type="Proteomes" id="UP000504637"/>
    </source>
</evidence>
<reference evidence="5" key="3">
    <citation type="submission" date="2025-08" db="UniProtKB">
        <authorList>
            <consortium name="RefSeq"/>
        </authorList>
    </citation>
    <scope>IDENTIFICATION</scope>
    <source>
        <strain evidence="5">CBS 342.82</strain>
    </source>
</reference>
<dbReference type="GO" id="GO:0000049">
    <property type="term" value="F:tRNA binding"/>
    <property type="evidence" value="ECO:0007669"/>
    <property type="project" value="TreeGrafter"/>
</dbReference>
<dbReference type="AlphaFoldDB" id="A0A6J3MHT5"/>
<name>A0A6J3MHT5_9PEZI</name>
<evidence type="ECO:0000313" key="5">
    <source>
        <dbReference type="RefSeq" id="XP_033464479.1"/>
    </source>
</evidence>
<dbReference type="InterPro" id="IPR051422">
    <property type="entry name" value="AlkB_tRNA_MeTrf/Diox"/>
</dbReference>
<gene>
    <name evidence="5" type="ORF">K489DRAFT_375540</name>
</gene>
<dbReference type="GO" id="GO:0005634">
    <property type="term" value="C:nucleus"/>
    <property type="evidence" value="ECO:0007669"/>
    <property type="project" value="TreeGrafter"/>
</dbReference>
<organism evidence="5">
    <name type="scientific">Dissoconium aciculare CBS 342.82</name>
    <dbReference type="NCBI Taxonomy" id="1314786"/>
    <lineage>
        <taxon>Eukaryota</taxon>
        <taxon>Fungi</taxon>
        <taxon>Dikarya</taxon>
        <taxon>Ascomycota</taxon>
        <taxon>Pezizomycotina</taxon>
        <taxon>Dothideomycetes</taxon>
        <taxon>Dothideomycetidae</taxon>
        <taxon>Mycosphaerellales</taxon>
        <taxon>Dissoconiaceae</taxon>
        <taxon>Dissoconium</taxon>
    </lineage>
</organism>
<dbReference type="GO" id="GO:0030488">
    <property type="term" value="P:tRNA methylation"/>
    <property type="evidence" value="ECO:0007669"/>
    <property type="project" value="TreeGrafter"/>
</dbReference>
<dbReference type="Proteomes" id="UP000504637">
    <property type="component" value="Unplaced"/>
</dbReference>
<dbReference type="GO" id="GO:0008757">
    <property type="term" value="F:S-adenosylmethionine-dependent methyltransferase activity"/>
    <property type="evidence" value="ECO:0007669"/>
    <property type="project" value="InterPro"/>
</dbReference>
<reference evidence="5" key="1">
    <citation type="submission" date="2020-01" db="EMBL/GenBank/DDBJ databases">
        <authorList>
            <consortium name="DOE Joint Genome Institute"/>
            <person name="Haridas S."/>
            <person name="Albert R."/>
            <person name="Binder M."/>
            <person name="Bloem J."/>
            <person name="Labutti K."/>
            <person name="Salamov A."/>
            <person name="Andreopoulos B."/>
            <person name="Baker S.E."/>
            <person name="Barry K."/>
            <person name="Bills G."/>
            <person name="Bluhm B.H."/>
            <person name="Cannon C."/>
            <person name="Castanera R."/>
            <person name="Culley D.E."/>
            <person name="Daum C."/>
            <person name="Ezra D."/>
            <person name="Gonzalez J.B."/>
            <person name="Henrissat B."/>
            <person name="Kuo A."/>
            <person name="Liang C."/>
            <person name="Lipzen A."/>
            <person name="Lutzoni F."/>
            <person name="Magnuson J."/>
            <person name="Mondo S."/>
            <person name="Nolan M."/>
            <person name="Ohm R."/>
            <person name="Pangilinan J."/>
            <person name="Park H.-J."/>
            <person name="Ramirez L."/>
            <person name="Alfaro M."/>
            <person name="Sun H."/>
            <person name="Tritt A."/>
            <person name="Yoshinaga Y."/>
            <person name="Zwiers L.-H."/>
            <person name="Turgeon B.G."/>
            <person name="Goodwin S.B."/>
            <person name="Spatafora J.W."/>
            <person name="Crous P.W."/>
            <person name="Grigoriev I.V."/>
        </authorList>
    </citation>
    <scope>NUCLEOTIDE SEQUENCE</scope>
    <source>
        <strain evidence="5">CBS 342.82</strain>
    </source>
</reference>
<dbReference type="Pfam" id="PF08241">
    <property type="entry name" value="Methyltransf_11"/>
    <property type="match status" value="1"/>
</dbReference>
<keyword evidence="4" id="KW-1185">Reference proteome</keyword>
<accession>A0A6J3MHT5</accession>
<evidence type="ECO:0000256" key="1">
    <source>
        <dbReference type="ARBA" id="ARBA00022603"/>
    </source>
</evidence>